<comment type="caution">
    <text evidence="5">The sequence shown here is derived from an EMBL/GenBank/DDBJ whole genome shotgun (WGS) entry which is preliminary data.</text>
</comment>
<dbReference type="PROSITE" id="PS50005">
    <property type="entry name" value="TPR"/>
    <property type="match status" value="2"/>
</dbReference>
<protein>
    <submittedName>
        <fullName evidence="5">CHAT domain-containing protein</fullName>
    </submittedName>
</protein>
<dbReference type="InterPro" id="IPR024983">
    <property type="entry name" value="CHAT_dom"/>
</dbReference>
<accession>A0ABW0IAZ8</accession>
<evidence type="ECO:0000313" key="6">
    <source>
        <dbReference type="Proteomes" id="UP001596106"/>
    </source>
</evidence>
<gene>
    <name evidence="5" type="ORF">ACFPMF_10380</name>
</gene>
<feature type="transmembrane region" description="Helical" evidence="2">
    <location>
        <begin position="892"/>
        <end position="911"/>
    </location>
</feature>
<evidence type="ECO:0000313" key="5">
    <source>
        <dbReference type="EMBL" id="MFC5409715.1"/>
    </source>
</evidence>
<name>A0ABW0IAZ8_9BACT</name>
<dbReference type="Pfam" id="PF12770">
    <property type="entry name" value="CHAT"/>
    <property type="match status" value="1"/>
</dbReference>
<keyword evidence="3" id="KW-0732">Signal</keyword>
<sequence length="933" mass="105116">MLNCRNVGIGLLLASFPSCVSAQCPPSASLTQAYQTVVVQPEFPKYPKLNQVVQHWESCRYPQDSQFIELLYQLAKDAGYYRKDSLALQTARRALLIAQTTPASDHPEDLPKTLFRMGKVQLLLSDFTAASGFLTKTIDASLERNCLHWAAMAASEIAFIQFNKGDHESSLTWTTRGIAWATTANDPEGLINNQYERVRVLFIMNKTAEALRLAQSIVQRSQSIPSLYLDLPIHYRMVGNLLTLNGRHSEAEPYLLQSLERTRQLQNEEKIASCELELGFYYYDLAKYDRSLHYYQRALRKAKDFNRQARLYNNIGAVYWKKKDFASAISYYQKGLVALRTDVKSTTGFSANPSAGSIRTSAYKEYLLTLIQDKADTWLGWAKATRNNPSYLRNALNTYALADTMIDFMRWEHSGQQSKLFWRDKTHFLYEQAIETSFRLNDAASAFRFLEKSRAVLLNDKLNELGANRQLSPTQAADEQRLRQQTTNWQARLGRELPNTPAYARALDSLRLAQQQQETFLRQLERANPAYYRYKYDNQVISLKEVRAQLAEQKSTLVTYFVGDQTVYALGITPTTTKFVRFEATVYTRLASELLTLNANPDAQNRQFNDYLKISNQLYQKLIAPLAPEPGRVIVSPDGVLLPFEALSRSDQQPDFLVHRYAFSYAYSVNRLFKKGPETSGDFARPPGSFLGVAPVRFSAHLHQVSLAGSDAALERIGALFPKPTLLAGPSATRQAFGHQARHYQIIQLFTHAEADSSAIEPALFFTDSTLRLSELTGTGLLPTELVGLSACKTGIGANQRGEGVFSLARGFSFLGVPSVLTTVWNVESLATYDLTERFYTHLAEGLPKDIALRQAKLDYLATADRTGQLPSRWAGLLLVGDAQPLHRKPPLPFWSLGLGGLILAASWWWLRRRKRARSDLPGETSGFPAKEV</sequence>
<keyword evidence="6" id="KW-1185">Reference proteome</keyword>
<evidence type="ECO:0000256" key="3">
    <source>
        <dbReference type="SAM" id="SignalP"/>
    </source>
</evidence>
<dbReference type="RefSeq" id="WP_379844099.1">
    <property type="nucleotide sequence ID" value="NZ_JBHSMA010000002.1"/>
</dbReference>
<dbReference type="EMBL" id="JBHSMA010000002">
    <property type="protein sequence ID" value="MFC5409715.1"/>
    <property type="molecule type" value="Genomic_DNA"/>
</dbReference>
<feature type="repeat" description="TPR" evidence="1">
    <location>
        <begin position="272"/>
        <end position="305"/>
    </location>
</feature>
<evidence type="ECO:0000256" key="1">
    <source>
        <dbReference type="PROSITE-ProRule" id="PRU00339"/>
    </source>
</evidence>
<reference evidence="6" key="1">
    <citation type="journal article" date="2019" name="Int. J. Syst. Evol. Microbiol.">
        <title>The Global Catalogue of Microorganisms (GCM) 10K type strain sequencing project: providing services to taxonomists for standard genome sequencing and annotation.</title>
        <authorList>
            <consortium name="The Broad Institute Genomics Platform"/>
            <consortium name="The Broad Institute Genome Sequencing Center for Infectious Disease"/>
            <person name="Wu L."/>
            <person name="Ma J."/>
        </authorList>
    </citation>
    <scope>NUCLEOTIDE SEQUENCE [LARGE SCALE GENOMIC DNA]</scope>
    <source>
        <strain evidence="6">CCUG 55250</strain>
    </source>
</reference>
<feature type="chain" id="PRO_5046517588" evidence="3">
    <location>
        <begin position="23"/>
        <end position="933"/>
    </location>
</feature>
<dbReference type="InterPro" id="IPR011990">
    <property type="entry name" value="TPR-like_helical_dom_sf"/>
</dbReference>
<dbReference type="Proteomes" id="UP001596106">
    <property type="component" value="Unassembled WGS sequence"/>
</dbReference>
<dbReference type="SMART" id="SM00028">
    <property type="entry name" value="TPR"/>
    <property type="match status" value="4"/>
</dbReference>
<feature type="signal peptide" evidence="3">
    <location>
        <begin position="1"/>
        <end position="22"/>
    </location>
</feature>
<dbReference type="PANTHER" id="PTHR10098:SF108">
    <property type="entry name" value="TETRATRICOPEPTIDE REPEAT PROTEIN 28"/>
    <property type="match status" value="1"/>
</dbReference>
<keyword evidence="1" id="KW-0802">TPR repeat</keyword>
<keyword evidence="2" id="KW-1133">Transmembrane helix</keyword>
<evidence type="ECO:0000256" key="2">
    <source>
        <dbReference type="SAM" id="Phobius"/>
    </source>
</evidence>
<keyword evidence="2" id="KW-0472">Membrane</keyword>
<dbReference type="Pfam" id="PF13424">
    <property type="entry name" value="TPR_12"/>
    <property type="match status" value="1"/>
</dbReference>
<organism evidence="5 6">
    <name type="scientific">Larkinella bovis</name>
    <dbReference type="NCBI Taxonomy" id="683041"/>
    <lineage>
        <taxon>Bacteria</taxon>
        <taxon>Pseudomonadati</taxon>
        <taxon>Bacteroidota</taxon>
        <taxon>Cytophagia</taxon>
        <taxon>Cytophagales</taxon>
        <taxon>Spirosomataceae</taxon>
        <taxon>Larkinella</taxon>
    </lineage>
</organism>
<dbReference type="SUPFAM" id="SSF48452">
    <property type="entry name" value="TPR-like"/>
    <property type="match status" value="2"/>
</dbReference>
<dbReference type="Gene3D" id="1.25.40.10">
    <property type="entry name" value="Tetratricopeptide repeat domain"/>
    <property type="match status" value="2"/>
</dbReference>
<keyword evidence="2" id="KW-0812">Transmembrane</keyword>
<dbReference type="InterPro" id="IPR019734">
    <property type="entry name" value="TPR_rpt"/>
</dbReference>
<feature type="domain" description="CHAT" evidence="4">
    <location>
        <begin position="614"/>
        <end position="882"/>
    </location>
</feature>
<proteinExistence type="predicted"/>
<evidence type="ECO:0000259" key="4">
    <source>
        <dbReference type="Pfam" id="PF12770"/>
    </source>
</evidence>
<feature type="repeat" description="TPR" evidence="1">
    <location>
        <begin position="309"/>
        <end position="342"/>
    </location>
</feature>
<dbReference type="PANTHER" id="PTHR10098">
    <property type="entry name" value="RAPSYN-RELATED"/>
    <property type="match status" value="1"/>
</dbReference>